<gene>
    <name evidence="1" type="ORF">E4P82_13940</name>
</gene>
<organism evidence="1 2">
    <name type="scientific">Candidatus Competibacter phosphatis</name>
    <dbReference type="NCBI Taxonomy" id="221280"/>
    <lineage>
        <taxon>Bacteria</taxon>
        <taxon>Pseudomonadati</taxon>
        <taxon>Pseudomonadota</taxon>
        <taxon>Gammaproteobacteria</taxon>
        <taxon>Candidatus Competibacteraceae</taxon>
        <taxon>Candidatus Competibacter</taxon>
    </lineage>
</organism>
<dbReference type="EMBL" id="SPMZ01000040">
    <property type="protein sequence ID" value="NMQ20203.1"/>
    <property type="molecule type" value="Genomic_DNA"/>
</dbReference>
<dbReference type="InterPro" id="IPR036249">
    <property type="entry name" value="Thioredoxin-like_sf"/>
</dbReference>
<accession>A0ABX1TLB0</accession>
<sequence>MRSRQAESTLVLYMTSGCHLCEQAEALVRQQTAWVSAIEIVDDVELLERYGVRIPVLRRLDTGNELDWPFDVAGVQRLLSGYRPD</sequence>
<keyword evidence="2" id="KW-1185">Reference proteome</keyword>
<dbReference type="PROSITE" id="PS51257">
    <property type="entry name" value="PROKAR_LIPOPROTEIN"/>
    <property type="match status" value="1"/>
</dbReference>
<dbReference type="RefSeq" id="WP_169249465.1">
    <property type="nucleotide sequence ID" value="NZ_SPMZ01000040.1"/>
</dbReference>
<dbReference type="InterPro" id="IPR008554">
    <property type="entry name" value="Glutaredoxin-like"/>
</dbReference>
<dbReference type="Gene3D" id="3.40.30.10">
    <property type="entry name" value="Glutaredoxin"/>
    <property type="match status" value="1"/>
</dbReference>
<dbReference type="Proteomes" id="UP000760480">
    <property type="component" value="Unassembled WGS sequence"/>
</dbReference>
<name>A0ABX1TLB0_9GAMM</name>
<evidence type="ECO:0000313" key="2">
    <source>
        <dbReference type="Proteomes" id="UP000760480"/>
    </source>
</evidence>
<dbReference type="SUPFAM" id="SSF52833">
    <property type="entry name" value="Thioredoxin-like"/>
    <property type="match status" value="1"/>
</dbReference>
<evidence type="ECO:0000313" key="1">
    <source>
        <dbReference type="EMBL" id="NMQ20203.1"/>
    </source>
</evidence>
<comment type="caution">
    <text evidence="1">The sequence shown here is derived from an EMBL/GenBank/DDBJ whole genome shotgun (WGS) entry which is preliminary data.</text>
</comment>
<proteinExistence type="predicted"/>
<reference evidence="1 2" key="1">
    <citation type="submission" date="2019-03" db="EMBL/GenBank/DDBJ databases">
        <title>Metabolic reconstructions from genomes of highly enriched 'Candidatus Accumulibacter' and 'Candidatus Competibacter' bioreactor populations.</title>
        <authorList>
            <person name="Annavajhala M.K."/>
            <person name="Welles L."/>
            <person name="Abbas B."/>
            <person name="Sorokin D."/>
            <person name="Park H."/>
            <person name="Van Loosdrecht M."/>
            <person name="Chandran K."/>
        </authorList>
    </citation>
    <scope>NUCLEOTIDE SEQUENCE [LARGE SCALE GENOMIC DNA]</scope>
    <source>
        <strain evidence="1 2">SBR_G</strain>
    </source>
</reference>
<dbReference type="Pfam" id="PF05768">
    <property type="entry name" value="Glrx-like"/>
    <property type="match status" value="1"/>
</dbReference>
<protein>
    <submittedName>
        <fullName evidence="1">Glutaredoxin family protein</fullName>
    </submittedName>
</protein>